<comment type="similarity">
    <text evidence="3">Belongs to the NEMF family.</text>
</comment>
<dbReference type="GO" id="GO:0043023">
    <property type="term" value="F:ribosomal large subunit binding"/>
    <property type="evidence" value="ECO:0007669"/>
    <property type="project" value="TreeGrafter"/>
</dbReference>
<keyword evidence="5" id="KW-0175">Coiled coil</keyword>
<dbReference type="Gene3D" id="2.30.310.10">
    <property type="entry name" value="ibrinogen binding protein from staphylococcus aureus domain"/>
    <property type="match status" value="1"/>
</dbReference>
<evidence type="ECO:0000256" key="3">
    <source>
        <dbReference type="ARBA" id="ARBA00008318"/>
    </source>
</evidence>
<dbReference type="Pfam" id="PF05833">
    <property type="entry name" value="NFACT_N"/>
    <property type="match status" value="1"/>
</dbReference>
<dbReference type="GO" id="GO:0000049">
    <property type="term" value="F:tRNA binding"/>
    <property type="evidence" value="ECO:0007669"/>
    <property type="project" value="TreeGrafter"/>
</dbReference>
<dbReference type="InterPro" id="IPR051608">
    <property type="entry name" value="RQC_Subunit_NEMF"/>
</dbReference>
<protein>
    <submittedName>
        <fullName evidence="9">NFACT-R_1 domain-containing protein</fullName>
    </submittedName>
</protein>
<evidence type="ECO:0000256" key="2">
    <source>
        <dbReference type="ARBA" id="ARBA00004496"/>
    </source>
</evidence>
<keyword evidence="8" id="KW-1185">Reference proteome</keyword>
<comment type="subcellular location">
    <subcellularLocation>
        <location evidence="2">Cytoplasm</location>
    </subcellularLocation>
    <subcellularLocation>
        <location evidence="1">Nucleus</location>
    </subcellularLocation>
</comment>
<proteinExistence type="inferred from homology"/>
<keyword evidence="4" id="KW-0963">Cytoplasm</keyword>
<dbReference type="GO" id="GO:0005634">
    <property type="term" value="C:nucleus"/>
    <property type="evidence" value="ECO:0007669"/>
    <property type="project" value="UniProtKB-SubCell"/>
</dbReference>
<dbReference type="GO" id="GO:1990112">
    <property type="term" value="C:RQC complex"/>
    <property type="evidence" value="ECO:0007669"/>
    <property type="project" value="TreeGrafter"/>
</dbReference>
<feature type="domain" description="NFACT RNA-binding" evidence="7">
    <location>
        <begin position="356"/>
        <end position="466"/>
    </location>
</feature>
<dbReference type="InterPro" id="IPR008532">
    <property type="entry name" value="NFACT_RNA-bd"/>
</dbReference>
<evidence type="ECO:0000259" key="7">
    <source>
        <dbReference type="Pfam" id="PF05670"/>
    </source>
</evidence>
<sequence length="550" mass="63356">MKSRFTTIDVSAAVNDLKILEGARIINVYDINHKTYIMKLSSAKEKFLLLFESGIRIHRAYHDYQKSSFPSNFSVKLRKHLNNRRLVSQLGMDRIVDMQVDEGERCFHVIVELYDRGNIVLTDSSYTILNILRPRSEKDTDVRLVVKERGPYKKFESFSEAVDAFCAAQDAQKQQQTALRVEKEAMKKLENVKKDQFRRIMELEDSRDMNMKMADLIIFNQDLVDSAVAIISRAIAQKASWGQIKEMHRKAAENGDQVARIKFVSHNRVIIVLMFACKRRSRWDVPIDVGMTAFSNSRELYQCMKAATEKVCKNFLLNSANKAIKNSEAKTHNAIKEVHSRVDTARVRKKMWFEEFIWFISSENYMVIVGRDADQNELLVKRYLRPGDIYVHADAHGAASVVIRNKKGGGPIPPKTMTEAAQMAVCSSSSWSSHIVSNAWWVYDYQVSKVAPSGEYLVHGSFMIRGKKNFMPRSPLQLGFGILFRVDEVSVTNRRQKTLKAKNIRKHKMDKIRRKYRDQDDEEREMRLAAIGARGIIDSCCKFAELLLFL</sequence>
<organism evidence="8 9">
    <name type="scientific">Angiostrongylus cantonensis</name>
    <name type="common">Rat lungworm</name>
    <dbReference type="NCBI Taxonomy" id="6313"/>
    <lineage>
        <taxon>Eukaryota</taxon>
        <taxon>Metazoa</taxon>
        <taxon>Ecdysozoa</taxon>
        <taxon>Nematoda</taxon>
        <taxon>Chromadorea</taxon>
        <taxon>Rhabditida</taxon>
        <taxon>Rhabditina</taxon>
        <taxon>Rhabditomorpha</taxon>
        <taxon>Strongyloidea</taxon>
        <taxon>Metastrongylidae</taxon>
        <taxon>Angiostrongylus</taxon>
    </lineage>
</organism>
<reference evidence="8" key="1">
    <citation type="submission" date="2012-09" db="EMBL/GenBank/DDBJ databases">
        <authorList>
            <person name="Martin A.A."/>
        </authorList>
    </citation>
    <scope>NUCLEOTIDE SEQUENCE</scope>
</reference>
<evidence type="ECO:0000313" key="8">
    <source>
        <dbReference type="Proteomes" id="UP000035642"/>
    </source>
</evidence>
<dbReference type="GO" id="GO:1990116">
    <property type="term" value="P:ribosome-associated ubiquitin-dependent protein catabolic process"/>
    <property type="evidence" value="ECO:0007669"/>
    <property type="project" value="TreeGrafter"/>
</dbReference>
<evidence type="ECO:0000313" key="9">
    <source>
        <dbReference type="WBParaSite" id="ACAC_0001183401-mRNA-1"/>
    </source>
</evidence>
<dbReference type="PANTHER" id="PTHR15239">
    <property type="entry name" value="NUCLEAR EXPORT MEDIATOR FACTOR NEMF"/>
    <property type="match status" value="1"/>
</dbReference>
<dbReference type="Proteomes" id="UP000035642">
    <property type="component" value="Unassembled WGS sequence"/>
</dbReference>
<evidence type="ECO:0000256" key="4">
    <source>
        <dbReference type="ARBA" id="ARBA00022490"/>
    </source>
</evidence>
<reference evidence="9" key="2">
    <citation type="submission" date="2017-02" db="UniProtKB">
        <authorList>
            <consortium name="WormBaseParasite"/>
        </authorList>
    </citation>
    <scope>IDENTIFICATION</scope>
</reference>
<dbReference type="Pfam" id="PF05670">
    <property type="entry name" value="NFACT-R_1"/>
    <property type="match status" value="1"/>
</dbReference>
<dbReference type="FunFam" id="2.30.310.10:FF:000001">
    <property type="entry name" value="Nuclear export mediator factor Nemf"/>
    <property type="match status" value="1"/>
</dbReference>
<accession>A0A0K0DK33</accession>
<dbReference type="STRING" id="6313.A0A0K0DK33"/>
<dbReference type="WBParaSite" id="ACAC_0001183401-mRNA-1">
    <property type="protein sequence ID" value="ACAC_0001183401-mRNA-1"/>
    <property type="gene ID" value="ACAC_0001183401"/>
</dbReference>
<dbReference type="GO" id="GO:0005737">
    <property type="term" value="C:cytoplasm"/>
    <property type="evidence" value="ECO:0007669"/>
    <property type="project" value="UniProtKB-SubCell"/>
</dbReference>
<dbReference type="AlphaFoldDB" id="A0A0K0DK33"/>
<evidence type="ECO:0000256" key="1">
    <source>
        <dbReference type="ARBA" id="ARBA00004123"/>
    </source>
</evidence>
<evidence type="ECO:0000256" key="5">
    <source>
        <dbReference type="ARBA" id="ARBA00023054"/>
    </source>
</evidence>
<dbReference type="PANTHER" id="PTHR15239:SF6">
    <property type="entry name" value="RIBOSOME QUALITY CONTROL COMPLEX SUBUNIT NEMF"/>
    <property type="match status" value="1"/>
</dbReference>
<name>A0A0K0DK33_ANGCA</name>
<dbReference type="GO" id="GO:0072344">
    <property type="term" value="P:rescue of stalled ribosome"/>
    <property type="evidence" value="ECO:0007669"/>
    <property type="project" value="TreeGrafter"/>
</dbReference>
<keyword evidence="6" id="KW-0539">Nucleus</keyword>
<evidence type="ECO:0000256" key="6">
    <source>
        <dbReference type="ARBA" id="ARBA00023242"/>
    </source>
</evidence>